<dbReference type="STRING" id="28136.SAMN02745202_02335"/>
<accession>A0A1T4RLM5</accession>
<dbReference type="EMBL" id="FUXK01000035">
    <property type="protein sequence ID" value="SKA16797.1"/>
    <property type="molecule type" value="Genomic_DNA"/>
</dbReference>
<evidence type="ECO:0000259" key="9">
    <source>
        <dbReference type="Pfam" id="PF02838"/>
    </source>
</evidence>
<evidence type="ECO:0000313" key="11">
    <source>
        <dbReference type="Proteomes" id="UP000190065"/>
    </source>
</evidence>
<evidence type="ECO:0000256" key="4">
    <source>
        <dbReference type="ARBA" id="ARBA00022801"/>
    </source>
</evidence>
<gene>
    <name evidence="10" type="ORF">SAMN02745202_02335</name>
</gene>
<evidence type="ECO:0000256" key="5">
    <source>
        <dbReference type="ARBA" id="ARBA00023295"/>
    </source>
</evidence>
<dbReference type="eggNOG" id="COG3525">
    <property type="taxonomic scope" value="Bacteria"/>
</dbReference>
<dbReference type="PANTHER" id="PTHR22600">
    <property type="entry name" value="BETA-HEXOSAMINIDASE"/>
    <property type="match status" value="1"/>
</dbReference>
<evidence type="ECO:0000313" key="10">
    <source>
        <dbReference type="EMBL" id="SKA16797.1"/>
    </source>
</evidence>
<evidence type="ECO:0000259" key="8">
    <source>
        <dbReference type="Pfam" id="PF00728"/>
    </source>
</evidence>
<dbReference type="InterPro" id="IPR025705">
    <property type="entry name" value="Beta_hexosaminidase_sua/sub"/>
</dbReference>
<dbReference type="PRINTS" id="PR00738">
    <property type="entry name" value="GLHYDRLASE20"/>
</dbReference>
<dbReference type="SUPFAM" id="SSF51445">
    <property type="entry name" value="(Trans)glycosidases"/>
    <property type="match status" value="1"/>
</dbReference>
<dbReference type="PANTHER" id="PTHR22600:SF57">
    <property type="entry name" value="BETA-N-ACETYLHEXOSAMINIDASE"/>
    <property type="match status" value="1"/>
</dbReference>
<dbReference type="RefSeq" id="WP_078805849.1">
    <property type="nucleotide sequence ID" value="NZ_CAUUPM010000056.1"/>
</dbReference>
<keyword evidence="5" id="KW-0326">Glycosidase</keyword>
<dbReference type="AlphaFoldDB" id="A0A1T4RLM5"/>
<dbReference type="Pfam" id="PF02838">
    <property type="entry name" value="Glyco_hydro_20b"/>
    <property type="match status" value="1"/>
</dbReference>
<dbReference type="Proteomes" id="UP000190065">
    <property type="component" value="Unassembled WGS sequence"/>
</dbReference>
<dbReference type="InterPro" id="IPR015883">
    <property type="entry name" value="Glyco_hydro_20_cat"/>
</dbReference>
<dbReference type="Gene3D" id="3.20.20.80">
    <property type="entry name" value="Glycosidases"/>
    <property type="match status" value="1"/>
</dbReference>
<name>A0A1T4RLM5_9BACT</name>
<dbReference type="Pfam" id="PF00728">
    <property type="entry name" value="Glyco_hydro_20"/>
    <property type="match status" value="1"/>
</dbReference>
<dbReference type="CDD" id="cd06563">
    <property type="entry name" value="GH20_chitobiase-like"/>
    <property type="match status" value="1"/>
</dbReference>
<feature type="chain" id="PRO_5012233617" description="beta-N-acetylhexosaminidase" evidence="7">
    <location>
        <begin position="20"/>
        <end position="536"/>
    </location>
</feature>
<dbReference type="InterPro" id="IPR017853">
    <property type="entry name" value="GH"/>
</dbReference>
<protein>
    <recommendedName>
        <fullName evidence="3">beta-N-acetylhexosaminidase</fullName>
        <ecNumber evidence="3">3.2.1.52</ecNumber>
    </recommendedName>
</protein>
<evidence type="ECO:0000256" key="7">
    <source>
        <dbReference type="SAM" id="SignalP"/>
    </source>
</evidence>
<evidence type="ECO:0000256" key="1">
    <source>
        <dbReference type="ARBA" id="ARBA00001231"/>
    </source>
</evidence>
<dbReference type="Gene3D" id="3.30.379.10">
    <property type="entry name" value="Chitobiase/beta-hexosaminidase domain 2-like"/>
    <property type="match status" value="1"/>
</dbReference>
<dbReference type="GO" id="GO:0016020">
    <property type="term" value="C:membrane"/>
    <property type="evidence" value="ECO:0007669"/>
    <property type="project" value="TreeGrafter"/>
</dbReference>
<reference evidence="10 11" key="1">
    <citation type="submission" date="2017-02" db="EMBL/GenBank/DDBJ databases">
        <authorList>
            <person name="Peterson S.W."/>
        </authorList>
    </citation>
    <scope>NUCLEOTIDE SEQUENCE [LARGE SCALE GENOMIC DNA]</scope>
    <source>
        <strain evidence="10 11">ATCC 43324</strain>
    </source>
</reference>
<dbReference type="GO" id="GO:0030203">
    <property type="term" value="P:glycosaminoglycan metabolic process"/>
    <property type="evidence" value="ECO:0007669"/>
    <property type="project" value="TreeGrafter"/>
</dbReference>
<proteinExistence type="inferred from homology"/>
<organism evidence="10 11">
    <name type="scientific">Segatella oulorum</name>
    <dbReference type="NCBI Taxonomy" id="28136"/>
    <lineage>
        <taxon>Bacteria</taxon>
        <taxon>Pseudomonadati</taxon>
        <taxon>Bacteroidota</taxon>
        <taxon>Bacteroidia</taxon>
        <taxon>Bacteroidales</taxon>
        <taxon>Prevotellaceae</taxon>
        <taxon>Segatella</taxon>
    </lineage>
</organism>
<feature type="active site" description="Proton donor" evidence="6">
    <location>
        <position position="326"/>
    </location>
</feature>
<evidence type="ECO:0000256" key="6">
    <source>
        <dbReference type="PIRSR" id="PIRSR625705-1"/>
    </source>
</evidence>
<evidence type="ECO:0000256" key="2">
    <source>
        <dbReference type="ARBA" id="ARBA00006285"/>
    </source>
</evidence>
<dbReference type="GO" id="GO:0004563">
    <property type="term" value="F:beta-N-acetylhexosaminidase activity"/>
    <property type="evidence" value="ECO:0007669"/>
    <property type="project" value="UniProtKB-EC"/>
</dbReference>
<comment type="catalytic activity">
    <reaction evidence="1">
        <text>Hydrolysis of terminal non-reducing N-acetyl-D-hexosamine residues in N-acetyl-beta-D-hexosaminides.</text>
        <dbReference type="EC" id="3.2.1.52"/>
    </reaction>
</comment>
<keyword evidence="4" id="KW-0378">Hydrolase</keyword>
<keyword evidence="7" id="KW-0732">Signal</keyword>
<dbReference type="EC" id="3.2.1.52" evidence="3"/>
<dbReference type="SUPFAM" id="SSF55545">
    <property type="entry name" value="beta-N-acetylhexosaminidase-like domain"/>
    <property type="match status" value="1"/>
</dbReference>
<dbReference type="GO" id="GO:0005975">
    <property type="term" value="P:carbohydrate metabolic process"/>
    <property type="evidence" value="ECO:0007669"/>
    <property type="project" value="InterPro"/>
</dbReference>
<comment type="similarity">
    <text evidence="2">Belongs to the glycosyl hydrolase 20 family.</text>
</comment>
<dbReference type="InterPro" id="IPR029018">
    <property type="entry name" value="Hex-like_dom2"/>
</dbReference>
<evidence type="ECO:0000256" key="3">
    <source>
        <dbReference type="ARBA" id="ARBA00012663"/>
    </source>
</evidence>
<sequence length="536" mass="60170">MRKILLSVAVMMASLGLQAADANYQVVPLPQNIALEKGAPFVLSGNTAVVVEGTDEAMQRNAAFLKQFVRETTGITLAGMGKKGTTITLKLSNKVANAEGYVITVKPRAIVIEGKTPQGVFYGIQTLRKSLPVEQTATVNLPVGKIVDYPRFGYRGSMLDCARHYFSVPFIKEYIDVLALHNINTFHWHLTEDQGWRVEIKRYPKLTEIGSKRAQTVMGNNTELYDGVPYGGYYTQDEMRDIVKYAAERYITIIPEIDMPGHMLGALAAYPEYGCTGGPYKVAERWGVFDDILCAGNPKTYEFVNNILDELLDIFPSKYIHLGGDEAPRTRWKVCPRCQAEIKRLNLKGSNGFSAEAQLQSHFMNMIAQHLATKGRNIIGWDEILEGDVAPGSTVMSWRGIDGGMEAVKRGLDAIMSPNTYYYLDYYQTKAHRLTLIGGDLPVEKVYSYNPVPDDASDALKQHVKGVQVNLWTEYVMGRDLALYQLLPRLAAMAETGWTENAKKDLASFKQREGKLNQLYHHYDWKACQEMFKEKK</sequence>
<feature type="domain" description="Glycoside hydrolase family 20 catalytic" evidence="8">
    <location>
        <begin position="152"/>
        <end position="500"/>
    </location>
</feature>
<feature type="signal peptide" evidence="7">
    <location>
        <begin position="1"/>
        <end position="19"/>
    </location>
</feature>
<dbReference type="InterPro" id="IPR015882">
    <property type="entry name" value="HEX_bac_N"/>
</dbReference>
<feature type="domain" description="Beta-hexosaminidase bacterial type N-terminal" evidence="9">
    <location>
        <begin position="24"/>
        <end position="149"/>
    </location>
</feature>